<dbReference type="KEGG" id="sml:Smlt0175"/>
<proteinExistence type="predicted"/>
<dbReference type="EnsemblBacteria" id="CAQ43784">
    <property type="protein sequence ID" value="CAQ43784"/>
    <property type="gene ID" value="Smlt0175"/>
</dbReference>
<evidence type="ECO:0000313" key="2">
    <source>
        <dbReference type="Proteomes" id="UP000008840"/>
    </source>
</evidence>
<protein>
    <submittedName>
        <fullName evidence="1">Uncharacterized protein</fullName>
    </submittedName>
</protein>
<dbReference type="Proteomes" id="UP000008840">
    <property type="component" value="Chromosome"/>
</dbReference>
<keyword evidence="2" id="KW-1185">Reference proteome</keyword>
<dbReference type="AlphaFoldDB" id="B2FHE1"/>
<sequence length="203" mass="21546">MTCHRKRMAGLRKPVRLFDNACPPASPLVAPAGNPSAGYGGRSVEALCLPVSTSARFSSHVSARHLCVAAAVCPARSIAMSTPESSRLRTQYVPASADAPSEALHPHDPHGFIATLDRIGKGAAADGQPWPERHQMPGRRMALADADCALTGLRVALEMLLAAERVRQNGPDEEYVGDRVMEGLMMASLSLAAQVSARMRPEG</sequence>
<evidence type="ECO:0000313" key="1">
    <source>
        <dbReference type="EMBL" id="CAQ43784.1"/>
    </source>
</evidence>
<reference evidence="1 2" key="1">
    <citation type="journal article" date="2008" name="Genome Biol.">
        <title>The complete genome, comparative and functional analysis of Stenotrophomonas maltophilia reveals an organism heavily shielded by drug resistance determinants.</title>
        <authorList>
            <person name="Crossman L.C."/>
            <person name="Gould V.C."/>
            <person name="Dow J.M."/>
            <person name="Vernikos G.S."/>
            <person name="Okazaki A."/>
            <person name="Sebaihia M."/>
            <person name="Saunders D."/>
            <person name="Arrowsmith C."/>
            <person name="Carver T."/>
            <person name="Peters N."/>
            <person name="Adlem E."/>
            <person name="Kerhornou A."/>
            <person name="Lord A."/>
            <person name="Murphy L."/>
            <person name="Seeger K."/>
            <person name="Squares R."/>
            <person name="Rutter S."/>
            <person name="Quail M.A."/>
            <person name="Rajandream M.A."/>
            <person name="Harris D."/>
            <person name="Churcher C."/>
            <person name="Bentley S.D."/>
            <person name="Parkhill J."/>
            <person name="Thomson N.R."/>
            <person name="Avison M.B."/>
        </authorList>
    </citation>
    <scope>NUCLEOTIDE SEQUENCE [LARGE SCALE GENOMIC DNA]</scope>
    <source>
        <strain evidence="1 2">K279a</strain>
    </source>
</reference>
<dbReference type="EMBL" id="AM743169">
    <property type="protein sequence ID" value="CAQ43784.1"/>
    <property type="molecule type" value="Genomic_DNA"/>
</dbReference>
<accession>B2FHE1</accession>
<name>B2FHE1_STRMK</name>
<organism evidence="1 2">
    <name type="scientific">Stenotrophomonas maltophilia (strain K279a)</name>
    <dbReference type="NCBI Taxonomy" id="522373"/>
    <lineage>
        <taxon>Bacteria</taxon>
        <taxon>Pseudomonadati</taxon>
        <taxon>Pseudomonadota</taxon>
        <taxon>Gammaproteobacteria</taxon>
        <taxon>Lysobacterales</taxon>
        <taxon>Lysobacteraceae</taxon>
        <taxon>Stenotrophomonas</taxon>
        <taxon>Stenotrophomonas maltophilia group</taxon>
    </lineage>
</organism>
<gene>
    <name evidence="1" type="ordered locus">Smlt0175</name>
</gene>
<dbReference type="HOGENOM" id="CLU_1427301_0_0_6"/>